<gene>
    <name evidence="3" type="ORF">H0235_005236</name>
</gene>
<feature type="region of interest" description="Disordered" evidence="1">
    <location>
        <begin position="336"/>
        <end position="365"/>
    </location>
</feature>
<dbReference type="InterPro" id="IPR056565">
    <property type="entry name" value="Fn3_ATF7IP"/>
</dbReference>
<dbReference type="InterPro" id="IPR036116">
    <property type="entry name" value="FN3_sf"/>
</dbReference>
<accession>A0A834P8R5</accession>
<dbReference type="GO" id="GO:0005667">
    <property type="term" value="C:transcription regulator complex"/>
    <property type="evidence" value="ECO:0007669"/>
    <property type="project" value="TreeGrafter"/>
</dbReference>
<dbReference type="SMART" id="SM00060">
    <property type="entry name" value="FN3"/>
    <property type="match status" value="1"/>
</dbReference>
<dbReference type="AlphaFoldDB" id="A0A834P8R5"/>
<dbReference type="GO" id="GO:0003712">
    <property type="term" value="F:transcription coregulator activity"/>
    <property type="evidence" value="ECO:0007669"/>
    <property type="project" value="TreeGrafter"/>
</dbReference>
<dbReference type="PANTHER" id="PTHR23210">
    <property type="entry name" value="ACTIVATING TRANSCRIPTION FACTOR 7 INTERACTING PROTEIN"/>
    <property type="match status" value="1"/>
</dbReference>
<evidence type="ECO:0000256" key="1">
    <source>
        <dbReference type="SAM" id="MobiDB-lite"/>
    </source>
</evidence>
<evidence type="ECO:0000313" key="4">
    <source>
        <dbReference type="Proteomes" id="UP000600918"/>
    </source>
</evidence>
<proteinExistence type="predicted"/>
<feature type="compositionally biased region" description="Basic and acidic residues" evidence="1">
    <location>
        <begin position="417"/>
        <end position="431"/>
    </location>
</feature>
<dbReference type="GO" id="GO:0006355">
    <property type="term" value="P:regulation of DNA-templated transcription"/>
    <property type="evidence" value="ECO:0007669"/>
    <property type="project" value="TreeGrafter"/>
</dbReference>
<feature type="domain" description="Fibronectin type-III" evidence="2">
    <location>
        <begin position="967"/>
        <end position="1068"/>
    </location>
</feature>
<feature type="compositionally biased region" description="Basic and acidic residues" evidence="1">
    <location>
        <begin position="443"/>
        <end position="460"/>
    </location>
</feature>
<feature type="compositionally biased region" description="Basic and acidic residues" evidence="1">
    <location>
        <begin position="29"/>
        <end position="44"/>
    </location>
</feature>
<dbReference type="InterPro" id="IPR013783">
    <property type="entry name" value="Ig-like_fold"/>
</dbReference>
<dbReference type="PROSITE" id="PS50853">
    <property type="entry name" value="FN3"/>
    <property type="match status" value="1"/>
</dbReference>
<feature type="compositionally biased region" description="Basic residues" evidence="1">
    <location>
        <begin position="432"/>
        <end position="441"/>
    </location>
</feature>
<reference evidence="3" key="1">
    <citation type="journal article" date="2020" name="G3 (Bethesda)">
        <title>High-Quality Assemblies for Three Invasive Social Wasps from the &lt;i&gt;Vespula&lt;/i&gt; Genus.</title>
        <authorList>
            <person name="Harrop T.W.R."/>
            <person name="Guhlin J."/>
            <person name="McLaughlin G.M."/>
            <person name="Permina E."/>
            <person name="Stockwell P."/>
            <person name="Gilligan J."/>
            <person name="Le Lec M.F."/>
            <person name="Gruber M.A.M."/>
            <person name="Quinn O."/>
            <person name="Lovegrove M."/>
            <person name="Duncan E.J."/>
            <person name="Remnant E.J."/>
            <person name="Van Eeckhoven J."/>
            <person name="Graham B."/>
            <person name="Knapp R.A."/>
            <person name="Langford K.W."/>
            <person name="Kronenberg Z."/>
            <person name="Press M.O."/>
            <person name="Eacker S.M."/>
            <person name="Wilson-Rankin E.E."/>
            <person name="Purcell J."/>
            <person name="Lester P.J."/>
            <person name="Dearden P.K."/>
        </authorList>
    </citation>
    <scope>NUCLEOTIDE SEQUENCE</scope>
    <source>
        <strain evidence="3">Volc-1</strain>
    </source>
</reference>
<sequence length="1068" mass="119507">METLRNDTVHVSTSIESNHAEIDVQNTDELSKQKEEELLYRTGEDGEEEEALSDDSLRLRLSEDEAEVEDVTLACINLNQSGKEKEDIDEKNKEESNEQFHNEVDEDKKDNIDIENEDVEILKSDLKKTNNIILNSDSNDKVISEKCNDESVNNSSKSKNEKLTKTKNCDLIKQNCDDNILVDNLNNSKNLNNSICKEDDKPSLEIQNEDEECSQLKFQDQNEEVDISKHNDECYDGKQDLTLNKNEKELSSNCIITVSNNKQVQKLLFLDDHLTIDEHFEEKPKINAEITTLNQHQENSQHAISNLNNDKNKAVQNSLTIDQKVSNDKCDKKVLEDETNSCQSPNLSDNHSLKKQTGKSNSSKIISDNNDACNVNQLASEAINVDSDINELIISTDESSSTASRGTSLEPLGEIKSISEDSEKKKVEVPKPQRRRRRSRKLTLLERDTVQDNRQGIEGRQKRRTAKNAEEIIRKKFLVQDSDLESSDNSDKFVNQKVNQHAQPLSSFSLKRNCSDMDITVNGNKRLKSSEDVTIKDDHKDDIKGLNYINKFFRRDLKEKLPKLKQEELEELLIQKIVETITMRGEIGRLREQARISEKNQEATRTRCQQLAKQIKDFEMVLNRNAADRRANNDKPTAPIKINRSVGLQVNFITDHGIQSLRQLQHNSTLKSLNIPTTINSVVNETNNNALNQRKGIKIRSPRKLETPIVAQPVTISHSGMQPPPLIPTVTPAALVVSKTVESQHTVNAQNQSNSIQQLLPNVCIQQPLQQQTVVLNGKVPHQTNRQSTTISISKMKTNDLIDLTDEEEKNKSTVSIASVTTNADPAVNIKQKTQACFPRVIQTLPANVAITTQPASIRVVHTASHPTPTALVNNMNAPRLAYVMQSGVGAGRQLLITSNSNQIRPVNSGNRPPFTTLAYKTGISTNANGTVRVITTSASPNVHLKKHPAPLPDSPHYAITSIAKLPPPAPSLKISKVANGIVLSWNMTLSEKYADIVSYQLYAYQEVAGVPPSTSLWKKVGDVRALPLPMACTLTQFSEGNNYYFAVRAVDTHSRKGQYSAPGNISL</sequence>
<dbReference type="PANTHER" id="PTHR23210:SF26">
    <property type="entry name" value="ACTIVATING TRANSCRIPTION FACTOR 7-INTERACTING PROTEIN 1"/>
    <property type="match status" value="1"/>
</dbReference>
<feature type="compositionally biased region" description="Polar residues" evidence="1">
    <location>
        <begin position="397"/>
        <end position="407"/>
    </location>
</feature>
<dbReference type="InterPro" id="IPR026085">
    <property type="entry name" value="ATF7-int"/>
</dbReference>
<feature type="region of interest" description="Disordered" evidence="1">
    <location>
        <begin position="1"/>
        <end position="58"/>
    </location>
</feature>
<evidence type="ECO:0000259" key="2">
    <source>
        <dbReference type="PROSITE" id="PS50853"/>
    </source>
</evidence>
<dbReference type="EMBL" id="JACSDY010000003">
    <property type="protein sequence ID" value="KAF7432312.1"/>
    <property type="molecule type" value="Genomic_DNA"/>
</dbReference>
<dbReference type="GO" id="GO:0005634">
    <property type="term" value="C:nucleus"/>
    <property type="evidence" value="ECO:0007669"/>
    <property type="project" value="TreeGrafter"/>
</dbReference>
<comment type="caution">
    <text evidence="3">The sequence shown here is derived from an EMBL/GenBank/DDBJ whole genome shotgun (WGS) entry which is preliminary data.</text>
</comment>
<organism evidence="3 4">
    <name type="scientific">Vespula pensylvanica</name>
    <name type="common">Western yellow jacket</name>
    <name type="synonym">Wasp</name>
    <dbReference type="NCBI Taxonomy" id="30213"/>
    <lineage>
        <taxon>Eukaryota</taxon>
        <taxon>Metazoa</taxon>
        <taxon>Ecdysozoa</taxon>
        <taxon>Arthropoda</taxon>
        <taxon>Hexapoda</taxon>
        <taxon>Insecta</taxon>
        <taxon>Pterygota</taxon>
        <taxon>Neoptera</taxon>
        <taxon>Endopterygota</taxon>
        <taxon>Hymenoptera</taxon>
        <taxon>Apocrita</taxon>
        <taxon>Aculeata</taxon>
        <taxon>Vespoidea</taxon>
        <taxon>Vespidae</taxon>
        <taxon>Vespinae</taxon>
        <taxon>Vespula</taxon>
    </lineage>
</organism>
<evidence type="ECO:0000313" key="3">
    <source>
        <dbReference type="EMBL" id="KAF7432312.1"/>
    </source>
</evidence>
<dbReference type="InterPro" id="IPR003961">
    <property type="entry name" value="FN3_dom"/>
</dbReference>
<dbReference type="SUPFAM" id="SSF49265">
    <property type="entry name" value="Fibronectin type III"/>
    <property type="match status" value="1"/>
</dbReference>
<dbReference type="Gene3D" id="2.60.40.10">
    <property type="entry name" value="Immunoglobulins"/>
    <property type="match status" value="1"/>
</dbReference>
<dbReference type="Proteomes" id="UP000600918">
    <property type="component" value="Unassembled WGS sequence"/>
</dbReference>
<feature type="region of interest" description="Disordered" evidence="1">
    <location>
        <begin position="397"/>
        <end position="466"/>
    </location>
</feature>
<feature type="region of interest" description="Disordered" evidence="1">
    <location>
        <begin position="82"/>
        <end position="111"/>
    </location>
</feature>
<protein>
    <recommendedName>
        <fullName evidence="2">Fibronectin type-III domain-containing protein</fullName>
    </recommendedName>
</protein>
<feature type="compositionally biased region" description="Polar residues" evidence="1">
    <location>
        <begin position="340"/>
        <end position="350"/>
    </location>
</feature>
<dbReference type="CDD" id="cd00063">
    <property type="entry name" value="FN3"/>
    <property type="match status" value="1"/>
</dbReference>
<dbReference type="Pfam" id="PF16794">
    <property type="entry name" value="fn3_4"/>
    <property type="match status" value="1"/>
</dbReference>
<name>A0A834P8R5_VESPE</name>
<keyword evidence="4" id="KW-1185">Reference proteome</keyword>